<dbReference type="AlphaFoldDB" id="A0A9P8CHZ9"/>
<comment type="similarity">
    <text evidence="1">Belongs to the DNA mismatch repair MutL/HexB family.</text>
</comment>
<dbReference type="PANTHER" id="PTHR10073">
    <property type="entry name" value="DNA MISMATCH REPAIR PROTEIN MLH, PMS, MUTL"/>
    <property type="match status" value="1"/>
</dbReference>
<dbReference type="NCBIfam" id="TIGR00585">
    <property type="entry name" value="mutl"/>
    <property type="match status" value="1"/>
</dbReference>
<accession>A0A9P8CHZ9</accession>
<dbReference type="EMBL" id="MU253822">
    <property type="protein sequence ID" value="KAG9245986.1"/>
    <property type="molecule type" value="Genomic_DNA"/>
</dbReference>
<organism evidence="5 6">
    <name type="scientific">Calycina marina</name>
    <dbReference type="NCBI Taxonomy" id="1763456"/>
    <lineage>
        <taxon>Eukaryota</taxon>
        <taxon>Fungi</taxon>
        <taxon>Dikarya</taxon>
        <taxon>Ascomycota</taxon>
        <taxon>Pezizomycotina</taxon>
        <taxon>Leotiomycetes</taxon>
        <taxon>Helotiales</taxon>
        <taxon>Pezizellaceae</taxon>
        <taxon>Calycina</taxon>
    </lineage>
</organism>
<dbReference type="GO" id="GO:0005524">
    <property type="term" value="F:ATP binding"/>
    <property type="evidence" value="ECO:0007669"/>
    <property type="project" value="InterPro"/>
</dbReference>
<dbReference type="Pfam" id="PF01119">
    <property type="entry name" value="DNA_mis_repair"/>
    <property type="match status" value="1"/>
</dbReference>
<dbReference type="GO" id="GO:0006298">
    <property type="term" value="P:mismatch repair"/>
    <property type="evidence" value="ECO:0007669"/>
    <property type="project" value="InterPro"/>
</dbReference>
<keyword evidence="2" id="KW-0227">DNA damage</keyword>
<dbReference type="PROSITE" id="PS00058">
    <property type="entry name" value="DNA_MISMATCH_REPAIR_1"/>
    <property type="match status" value="1"/>
</dbReference>
<dbReference type="PANTHER" id="PTHR10073:SF41">
    <property type="entry name" value="MISMATCH REPAIR PROTEIN, PUTATIVE (AFU_ORTHOLOGUE AFUA_8G05820)-RELATED"/>
    <property type="match status" value="1"/>
</dbReference>
<dbReference type="Gene3D" id="3.30.230.10">
    <property type="match status" value="1"/>
</dbReference>
<dbReference type="Pfam" id="PF13589">
    <property type="entry name" value="HATPase_c_3"/>
    <property type="match status" value="1"/>
</dbReference>
<dbReference type="SUPFAM" id="SSF54211">
    <property type="entry name" value="Ribosomal protein S5 domain 2-like"/>
    <property type="match status" value="1"/>
</dbReference>
<dbReference type="InterPro" id="IPR020568">
    <property type="entry name" value="Ribosomal_Su5_D2-typ_SF"/>
</dbReference>
<dbReference type="GO" id="GO:0016887">
    <property type="term" value="F:ATP hydrolysis activity"/>
    <property type="evidence" value="ECO:0007669"/>
    <property type="project" value="InterPro"/>
</dbReference>
<dbReference type="InterPro" id="IPR038973">
    <property type="entry name" value="MutL/Mlh/Pms-like"/>
</dbReference>
<comment type="caution">
    <text evidence="5">The sequence shown here is derived from an EMBL/GenBank/DDBJ whole genome shotgun (WGS) entry which is preliminary data.</text>
</comment>
<protein>
    <recommendedName>
        <fullName evidence="4">DNA mismatch repair protein S5 domain-containing protein</fullName>
    </recommendedName>
</protein>
<dbReference type="SMART" id="SM01340">
    <property type="entry name" value="DNA_mis_repair"/>
    <property type="match status" value="1"/>
</dbReference>
<dbReference type="SUPFAM" id="SSF55874">
    <property type="entry name" value="ATPase domain of HSP90 chaperone/DNA topoisomerase II/histidine kinase"/>
    <property type="match status" value="1"/>
</dbReference>
<dbReference type="FunFam" id="3.30.565.10:FF:000017">
    <property type="entry name" value="PMS1 homolog 1, mismatch repair system component"/>
    <property type="match status" value="1"/>
</dbReference>
<dbReference type="InterPro" id="IPR014762">
    <property type="entry name" value="DNA_mismatch_repair_CS"/>
</dbReference>
<dbReference type="GO" id="GO:0030983">
    <property type="term" value="F:mismatched DNA binding"/>
    <property type="evidence" value="ECO:0007669"/>
    <property type="project" value="InterPro"/>
</dbReference>
<feature type="domain" description="DNA mismatch repair protein S5" evidence="4">
    <location>
        <begin position="216"/>
        <end position="372"/>
    </location>
</feature>
<keyword evidence="6" id="KW-1185">Reference proteome</keyword>
<gene>
    <name evidence="5" type="ORF">BJ878DRAFT_321168</name>
</gene>
<evidence type="ECO:0000313" key="6">
    <source>
        <dbReference type="Proteomes" id="UP000887226"/>
    </source>
</evidence>
<evidence type="ECO:0000256" key="3">
    <source>
        <dbReference type="SAM" id="MobiDB-lite"/>
    </source>
</evidence>
<name>A0A9P8CHZ9_9HELO</name>
<dbReference type="GO" id="GO:0140664">
    <property type="term" value="F:ATP-dependent DNA damage sensor activity"/>
    <property type="evidence" value="ECO:0007669"/>
    <property type="project" value="InterPro"/>
</dbReference>
<dbReference type="InterPro" id="IPR013507">
    <property type="entry name" value="DNA_mismatch_S5_2-like"/>
</dbReference>
<dbReference type="Gene3D" id="3.30.565.10">
    <property type="entry name" value="Histidine kinase-like ATPase, C-terminal domain"/>
    <property type="match status" value="1"/>
</dbReference>
<evidence type="ECO:0000259" key="4">
    <source>
        <dbReference type="SMART" id="SM01340"/>
    </source>
</evidence>
<evidence type="ECO:0000313" key="5">
    <source>
        <dbReference type="EMBL" id="KAG9245986.1"/>
    </source>
</evidence>
<dbReference type="InterPro" id="IPR002099">
    <property type="entry name" value="MutL/Mlh/PMS"/>
</dbReference>
<sequence length="917" mass="100767">MAITALPESTVHLLNSAQVLTTPTSLIKELVDNALDAKATSVDVAVSQNTLDRLEVKDNGHGISQDLMNVLGKRAHTSKLRSFEELKFLGGVTLGFRGEALASAIQLGNVTVTSRTDGEPIATLAKLKAGGGVKEKIRTSHPVGTTICVTNFMTKLPVRKKTFEKESSKTLAKIRQLLMSFALARPTIRFSFKVLKSQKDSWSFSPRSNDGIKEAVSQIIGRDAASQCIDKSFTFSDARSKLTTVSIDEDTISKGASEEQPNTEQFTLEIFLPYPGFDSSKIGKGQYVSIDSRPVSHDKGTMKKIVTLYKTYIRGVCSDTPDKLTNPFIRMNLVCPRASYDPNVEPAKDDVLFGNESVIINSVRQFLKNVYGEPESMIKPPRSARTTIADNPGLLRSRRHISPPPSSDDPSPAQDFRLPSAAPSRDAPEPSETAVGSSEGSPGCVALVMEPDYSSKSKGRKRSFDMSNDLIEEVGGYERRTSYGNKCSGARKETDDDNGAFIDKSVATINPMAIEKKTAPCHRKHLPKPDTESLLKTPLPHGLPRGQTTSDQTQQVTRAAPVQGSILDVLQHGLSVEPSHHPKRQLDVRTALHRPAEEDDETLLVEEPGTSRSTARRGFVTARDVSLNPSMASPPTFNYKATRRPKGTASGVHNTFVSPLIRIGDQDVLGHIKQENLPQTYQRRTLDGPAQDTSTIPVSNSELRWAIDYEREKNETMGNCCEEVRKVRAAETQVEDSQLTTVRPSPHKNRYQAAISTLDSDALTAGTGPAVPMKKVFKTSLPDDDPRAYLIRRKKYMALQSSKPGDPPKVLRAKSTRLPLENVASNPKLHLLQQTSTTTTGAVRKLAMALSRVDDHLSHGGDSSGLVIRVEEKGPIIARTRAAVDAWMQTRTDGWEKQDIEYDFQQIKNLRKVRFAK</sequence>
<dbReference type="InterPro" id="IPR014721">
    <property type="entry name" value="Ribsml_uS5_D2-typ_fold_subgr"/>
</dbReference>
<evidence type="ECO:0000256" key="2">
    <source>
        <dbReference type="ARBA" id="ARBA00022763"/>
    </source>
</evidence>
<dbReference type="Proteomes" id="UP000887226">
    <property type="component" value="Unassembled WGS sequence"/>
</dbReference>
<dbReference type="GO" id="GO:0032389">
    <property type="term" value="C:MutLalpha complex"/>
    <property type="evidence" value="ECO:0007669"/>
    <property type="project" value="TreeGrafter"/>
</dbReference>
<reference evidence="5" key="1">
    <citation type="journal article" date="2021" name="IMA Fungus">
        <title>Genomic characterization of three marine fungi, including Emericellopsis atlantica sp. nov. with signatures of a generalist lifestyle and marine biomass degradation.</title>
        <authorList>
            <person name="Hagestad O.C."/>
            <person name="Hou L."/>
            <person name="Andersen J.H."/>
            <person name="Hansen E.H."/>
            <person name="Altermark B."/>
            <person name="Li C."/>
            <person name="Kuhnert E."/>
            <person name="Cox R.J."/>
            <person name="Crous P.W."/>
            <person name="Spatafora J.W."/>
            <person name="Lail K."/>
            <person name="Amirebrahimi M."/>
            <person name="Lipzen A."/>
            <person name="Pangilinan J."/>
            <person name="Andreopoulos W."/>
            <person name="Hayes R.D."/>
            <person name="Ng V."/>
            <person name="Grigoriev I.V."/>
            <person name="Jackson S.A."/>
            <person name="Sutton T.D.S."/>
            <person name="Dobson A.D.W."/>
            <person name="Rama T."/>
        </authorList>
    </citation>
    <scope>NUCLEOTIDE SEQUENCE</scope>
    <source>
        <strain evidence="5">TRa3180A</strain>
    </source>
</reference>
<dbReference type="InterPro" id="IPR036890">
    <property type="entry name" value="HATPase_C_sf"/>
</dbReference>
<feature type="region of interest" description="Disordered" evidence="3">
    <location>
        <begin position="519"/>
        <end position="552"/>
    </location>
</feature>
<feature type="region of interest" description="Disordered" evidence="3">
    <location>
        <begin position="374"/>
        <end position="446"/>
    </location>
</feature>
<dbReference type="GO" id="GO:0061982">
    <property type="term" value="P:meiosis I cell cycle process"/>
    <property type="evidence" value="ECO:0007669"/>
    <property type="project" value="UniProtKB-ARBA"/>
</dbReference>
<proteinExistence type="inferred from homology"/>
<evidence type="ECO:0000256" key="1">
    <source>
        <dbReference type="ARBA" id="ARBA00006082"/>
    </source>
</evidence>
<dbReference type="OrthoDB" id="10263226at2759"/>